<dbReference type="PROSITE" id="PS50977">
    <property type="entry name" value="HTH_TETR_2"/>
    <property type="match status" value="1"/>
</dbReference>
<dbReference type="InterPro" id="IPR001647">
    <property type="entry name" value="HTH_TetR"/>
</dbReference>
<dbReference type="InterPro" id="IPR009057">
    <property type="entry name" value="Homeodomain-like_sf"/>
</dbReference>
<protein>
    <submittedName>
        <fullName evidence="6">TetR/AcrR family transcriptional regulator</fullName>
    </submittedName>
</protein>
<dbReference type="Gene3D" id="1.10.10.60">
    <property type="entry name" value="Homeodomain-like"/>
    <property type="match status" value="1"/>
</dbReference>
<evidence type="ECO:0000259" key="5">
    <source>
        <dbReference type="PROSITE" id="PS50977"/>
    </source>
</evidence>
<dbReference type="RefSeq" id="WP_380718885.1">
    <property type="nucleotide sequence ID" value="NZ_JBHSGI010000024.1"/>
</dbReference>
<gene>
    <name evidence="6" type="ORF">ACFO5X_16510</name>
</gene>
<feature type="domain" description="HTH tetR-type" evidence="5">
    <location>
        <begin position="7"/>
        <end position="67"/>
    </location>
</feature>
<dbReference type="PRINTS" id="PR00455">
    <property type="entry name" value="HTHTETR"/>
</dbReference>
<dbReference type="Pfam" id="PF00440">
    <property type="entry name" value="TetR_N"/>
    <property type="match status" value="1"/>
</dbReference>
<sequence length="207" mass="21696">MNGVADDARQTAILEAAWQCFAAYGFRKTSMEDIAHGAGLSRPALYQYYRNKEDIFRRLAQVFFAEAAVELRRALNGPGTVPEVLAAGFAAQGGRILEAMLKSPHGIELIDTSRAAARDIAEAGEAQLAAIFAEWLEASRAAGRIGFAGTPQEVAATMAAALKGLKSAAPDYDVYLANQERLAHLIGGGLAAGAPANRPAGAPGRVA</sequence>
<dbReference type="EMBL" id="JBHSGI010000024">
    <property type="protein sequence ID" value="MFC4670168.1"/>
    <property type="molecule type" value="Genomic_DNA"/>
</dbReference>
<evidence type="ECO:0000256" key="2">
    <source>
        <dbReference type="ARBA" id="ARBA00023125"/>
    </source>
</evidence>
<reference evidence="7" key="1">
    <citation type="journal article" date="2019" name="Int. J. Syst. Evol. Microbiol.">
        <title>The Global Catalogue of Microorganisms (GCM) 10K type strain sequencing project: providing services to taxonomists for standard genome sequencing and annotation.</title>
        <authorList>
            <consortium name="The Broad Institute Genomics Platform"/>
            <consortium name="The Broad Institute Genome Sequencing Center for Infectious Disease"/>
            <person name="Wu L."/>
            <person name="Ma J."/>
        </authorList>
    </citation>
    <scope>NUCLEOTIDE SEQUENCE [LARGE SCALE GENOMIC DNA]</scope>
    <source>
        <strain evidence="7">CGMCC 4.7283</strain>
    </source>
</reference>
<keyword evidence="3" id="KW-0804">Transcription</keyword>
<dbReference type="PANTHER" id="PTHR30055">
    <property type="entry name" value="HTH-TYPE TRANSCRIPTIONAL REGULATOR RUTR"/>
    <property type="match status" value="1"/>
</dbReference>
<dbReference type="PANTHER" id="PTHR30055:SF234">
    <property type="entry name" value="HTH-TYPE TRANSCRIPTIONAL REGULATOR BETI"/>
    <property type="match status" value="1"/>
</dbReference>
<dbReference type="InterPro" id="IPR050109">
    <property type="entry name" value="HTH-type_TetR-like_transc_reg"/>
</dbReference>
<name>A0ABV9KJL4_9RHOB</name>
<accession>A0ABV9KJL4</accession>
<evidence type="ECO:0000256" key="4">
    <source>
        <dbReference type="PROSITE-ProRule" id="PRU00335"/>
    </source>
</evidence>
<organism evidence="6 7">
    <name type="scientific">Seohaeicola nanhaiensis</name>
    <dbReference type="NCBI Taxonomy" id="1387282"/>
    <lineage>
        <taxon>Bacteria</taxon>
        <taxon>Pseudomonadati</taxon>
        <taxon>Pseudomonadota</taxon>
        <taxon>Alphaproteobacteria</taxon>
        <taxon>Rhodobacterales</taxon>
        <taxon>Roseobacteraceae</taxon>
        <taxon>Seohaeicola</taxon>
    </lineage>
</organism>
<evidence type="ECO:0000313" key="7">
    <source>
        <dbReference type="Proteomes" id="UP001595973"/>
    </source>
</evidence>
<proteinExistence type="predicted"/>
<dbReference type="SUPFAM" id="SSF46689">
    <property type="entry name" value="Homeodomain-like"/>
    <property type="match status" value="1"/>
</dbReference>
<evidence type="ECO:0000256" key="1">
    <source>
        <dbReference type="ARBA" id="ARBA00023015"/>
    </source>
</evidence>
<comment type="caution">
    <text evidence="6">The sequence shown here is derived from an EMBL/GenBank/DDBJ whole genome shotgun (WGS) entry which is preliminary data.</text>
</comment>
<dbReference type="Gene3D" id="1.10.357.10">
    <property type="entry name" value="Tetracycline Repressor, domain 2"/>
    <property type="match status" value="1"/>
</dbReference>
<evidence type="ECO:0000256" key="3">
    <source>
        <dbReference type="ARBA" id="ARBA00023163"/>
    </source>
</evidence>
<keyword evidence="7" id="KW-1185">Reference proteome</keyword>
<keyword evidence="2 4" id="KW-0238">DNA-binding</keyword>
<feature type="DNA-binding region" description="H-T-H motif" evidence="4">
    <location>
        <begin position="30"/>
        <end position="49"/>
    </location>
</feature>
<evidence type="ECO:0000313" key="6">
    <source>
        <dbReference type="EMBL" id="MFC4670168.1"/>
    </source>
</evidence>
<dbReference type="Proteomes" id="UP001595973">
    <property type="component" value="Unassembled WGS sequence"/>
</dbReference>
<keyword evidence="1" id="KW-0805">Transcription regulation</keyword>